<evidence type="ECO:0000256" key="4">
    <source>
        <dbReference type="ARBA" id="ARBA00048740"/>
    </source>
</evidence>
<proteinExistence type="inferred from homology"/>
<feature type="domain" description="WW" evidence="8">
    <location>
        <begin position="328"/>
        <end position="356"/>
    </location>
</feature>
<evidence type="ECO:0000313" key="10">
    <source>
        <dbReference type="Proteomes" id="UP000197138"/>
    </source>
</evidence>
<comment type="catalytic activity">
    <reaction evidence="4">
        <text>a 5'-end (N(7)-methyl 5'-triphosphoguanosine)-ribonucleoside in snoRNA + S-adenosyl-L-methionine = a 5'-end (N(2),N(7)-dimethyl 5'-triphosphoguanosine)-ribonucleoside in snoRNA + S-adenosyl-L-homocysteine + H(+)</text>
        <dbReference type="Rhea" id="RHEA:78475"/>
        <dbReference type="Rhea" id="RHEA-COMP:19086"/>
        <dbReference type="Rhea" id="RHEA-COMP:19088"/>
        <dbReference type="ChEBI" id="CHEBI:15378"/>
        <dbReference type="ChEBI" id="CHEBI:57856"/>
        <dbReference type="ChEBI" id="CHEBI:59789"/>
        <dbReference type="ChEBI" id="CHEBI:156461"/>
        <dbReference type="ChEBI" id="CHEBI:172880"/>
    </reaction>
    <physiologicalReaction direction="left-to-right" evidence="4">
        <dbReference type="Rhea" id="RHEA:78476"/>
    </physiologicalReaction>
</comment>
<dbReference type="GO" id="GO:0071164">
    <property type="term" value="F:RNA cap trimethylguanosine synthase activity"/>
    <property type="evidence" value="ECO:0007669"/>
    <property type="project" value="TreeGrafter"/>
</dbReference>
<gene>
    <name evidence="9" type="ORF">CDL15_Pgr006751</name>
</gene>
<dbReference type="Gene3D" id="3.40.50.150">
    <property type="entry name" value="Vaccinia Virus protein VP39"/>
    <property type="match status" value="1"/>
</dbReference>
<organism evidence="9 10">
    <name type="scientific">Punica granatum</name>
    <name type="common">Pomegranate</name>
    <dbReference type="NCBI Taxonomy" id="22663"/>
    <lineage>
        <taxon>Eukaryota</taxon>
        <taxon>Viridiplantae</taxon>
        <taxon>Streptophyta</taxon>
        <taxon>Embryophyta</taxon>
        <taxon>Tracheophyta</taxon>
        <taxon>Spermatophyta</taxon>
        <taxon>Magnoliopsida</taxon>
        <taxon>eudicotyledons</taxon>
        <taxon>Gunneridae</taxon>
        <taxon>Pentapetalae</taxon>
        <taxon>rosids</taxon>
        <taxon>malvids</taxon>
        <taxon>Myrtales</taxon>
        <taxon>Lythraceae</taxon>
        <taxon>Punica</taxon>
    </lineage>
</organism>
<comment type="catalytic activity">
    <reaction evidence="5">
        <text>a 5'-end (N(2),N(7)-dimethyl 5'-triphosphoguanosine)-ribonucleoside in snRNA + S-adenosyl-L-methionine = a 5'-end (N(2),N(2),N(7)-trimethyl 5'-triphosphoguanosine)-ribonucleoside in snRNA + S-adenosyl-L-homocysteine + H(+)</text>
        <dbReference type="Rhea" id="RHEA:78479"/>
        <dbReference type="Rhea" id="RHEA-COMP:19087"/>
        <dbReference type="Rhea" id="RHEA-COMP:19089"/>
        <dbReference type="ChEBI" id="CHEBI:15378"/>
        <dbReference type="ChEBI" id="CHEBI:57856"/>
        <dbReference type="ChEBI" id="CHEBI:59789"/>
        <dbReference type="ChEBI" id="CHEBI:167623"/>
        <dbReference type="ChEBI" id="CHEBI:172880"/>
    </reaction>
    <physiologicalReaction direction="left-to-right" evidence="5">
        <dbReference type="Rhea" id="RHEA:78480"/>
    </physiologicalReaction>
</comment>
<evidence type="ECO:0000256" key="1">
    <source>
        <dbReference type="ARBA" id="ARBA00018517"/>
    </source>
</evidence>
<dbReference type="GO" id="GO:0005634">
    <property type="term" value="C:nucleus"/>
    <property type="evidence" value="ECO:0007669"/>
    <property type="project" value="TreeGrafter"/>
</dbReference>
<dbReference type="PANTHER" id="PTHR14741:SF32">
    <property type="entry name" value="TRIMETHYLGUANOSINE SYNTHASE"/>
    <property type="match status" value="1"/>
</dbReference>
<comment type="similarity">
    <text evidence="2">Belongs to the methyltransferase superfamily. Trimethylguanosine synthase family.</text>
</comment>
<dbReference type="Gene3D" id="2.20.70.10">
    <property type="match status" value="1"/>
</dbReference>
<comment type="caution">
    <text evidence="9">The sequence shown here is derived from an EMBL/GenBank/DDBJ whole genome shotgun (WGS) entry which is preliminary data.</text>
</comment>
<dbReference type="InterPro" id="IPR019012">
    <property type="entry name" value="RNA_cap_Gua-N2-MeTrfase"/>
</dbReference>
<dbReference type="PROSITE" id="PS01159">
    <property type="entry name" value="WW_DOMAIN_1"/>
    <property type="match status" value="1"/>
</dbReference>
<evidence type="ECO:0000256" key="6">
    <source>
        <dbReference type="ARBA" id="ARBA00049075"/>
    </source>
</evidence>
<dbReference type="PANTHER" id="PTHR14741">
    <property type="entry name" value="S-ADENOSYLMETHIONINE-DEPENDENT METHYLTRANSFERASE RELATED"/>
    <property type="match status" value="1"/>
</dbReference>
<dbReference type="FunFam" id="3.40.50.150:FF:000305">
    <property type="entry name" value="S-adenosyl-L-methionine-dependent methyltransferase superfamily protein"/>
    <property type="match status" value="1"/>
</dbReference>
<dbReference type="SUPFAM" id="SSF53335">
    <property type="entry name" value="S-adenosyl-L-methionine-dependent methyltransferases"/>
    <property type="match status" value="1"/>
</dbReference>
<evidence type="ECO:0000313" key="9">
    <source>
        <dbReference type="EMBL" id="OWM80721.1"/>
    </source>
</evidence>
<dbReference type="InterPro" id="IPR029063">
    <property type="entry name" value="SAM-dependent_MTases_sf"/>
</dbReference>
<reference evidence="10" key="1">
    <citation type="journal article" date="2017" name="Plant J.">
        <title>The pomegranate (Punica granatum L.) genome and the genomics of punicalagin biosynthesis.</title>
        <authorList>
            <person name="Qin G."/>
            <person name="Xu C."/>
            <person name="Ming R."/>
            <person name="Tang H."/>
            <person name="Guyot R."/>
            <person name="Kramer E.M."/>
            <person name="Hu Y."/>
            <person name="Yi X."/>
            <person name="Qi Y."/>
            <person name="Xu X."/>
            <person name="Gao Z."/>
            <person name="Pan H."/>
            <person name="Jian J."/>
            <person name="Tian Y."/>
            <person name="Yue Z."/>
            <person name="Xu Y."/>
        </authorList>
    </citation>
    <scope>NUCLEOTIDE SEQUENCE [LARGE SCALE GENOMIC DNA]</scope>
    <source>
        <strain evidence="10">cv. Dabenzi</strain>
    </source>
</reference>
<evidence type="ECO:0000256" key="7">
    <source>
        <dbReference type="ARBA" id="ARBA00049790"/>
    </source>
</evidence>
<name>A0A218X886_PUNGR</name>
<dbReference type="Pfam" id="PF09445">
    <property type="entry name" value="Methyltransf_15"/>
    <property type="match status" value="1"/>
</dbReference>
<evidence type="ECO:0000259" key="8">
    <source>
        <dbReference type="PROSITE" id="PS50020"/>
    </source>
</evidence>
<dbReference type="CDD" id="cd02440">
    <property type="entry name" value="AdoMet_MTases"/>
    <property type="match status" value="1"/>
</dbReference>
<evidence type="ECO:0000256" key="5">
    <source>
        <dbReference type="ARBA" id="ARBA00048763"/>
    </source>
</evidence>
<evidence type="ECO:0000256" key="3">
    <source>
        <dbReference type="ARBA" id="ARBA00047418"/>
    </source>
</evidence>
<dbReference type="InterPro" id="IPR001202">
    <property type="entry name" value="WW_dom"/>
</dbReference>
<dbReference type="EMBL" id="MTKT01002214">
    <property type="protein sequence ID" value="OWM80721.1"/>
    <property type="molecule type" value="Genomic_DNA"/>
</dbReference>
<dbReference type="AlphaFoldDB" id="A0A218X886"/>
<comment type="catalytic activity">
    <reaction evidence="3">
        <text>a 5'-end (N(2),N(7)-dimethyl 5'-triphosphoguanosine)-ribonucleoside in snoRNA + S-adenosyl-L-methionine = a 5'-end (N(2),N(2),N(7)-trimethyl 5'-triphosphoguanosine)-ribonucleoside in snoRNA + S-adenosyl-L-homocysteine + H(+)</text>
        <dbReference type="Rhea" id="RHEA:78507"/>
        <dbReference type="Rhea" id="RHEA-COMP:19088"/>
        <dbReference type="Rhea" id="RHEA-COMP:19090"/>
        <dbReference type="ChEBI" id="CHEBI:15378"/>
        <dbReference type="ChEBI" id="CHEBI:57856"/>
        <dbReference type="ChEBI" id="CHEBI:59789"/>
        <dbReference type="ChEBI" id="CHEBI:167623"/>
        <dbReference type="ChEBI" id="CHEBI:172880"/>
    </reaction>
    <physiologicalReaction direction="left-to-right" evidence="3">
        <dbReference type="Rhea" id="RHEA:78508"/>
    </physiologicalReaction>
</comment>
<comment type="catalytic activity">
    <reaction evidence="6">
        <text>a 5'-end (N(7)-methyl 5'-triphosphoguanosine)-ribonucleoside in snRNA + S-adenosyl-L-methionine = a 5'-end (N(2),N(7)-dimethyl 5'-triphosphoguanosine)-ribonucleoside in snRNA + S-adenosyl-L-homocysteine + H(+)</text>
        <dbReference type="Rhea" id="RHEA:78471"/>
        <dbReference type="Rhea" id="RHEA-COMP:19085"/>
        <dbReference type="Rhea" id="RHEA-COMP:19087"/>
        <dbReference type="ChEBI" id="CHEBI:15378"/>
        <dbReference type="ChEBI" id="CHEBI:57856"/>
        <dbReference type="ChEBI" id="CHEBI:59789"/>
        <dbReference type="ChEBI" id="CHEBI:156461"/>
        <dbReference type="ChEBI" id="CHEBI:172880"/>
    </reaction>
    <physiologicalReaction direction="left-to-right" evidence="6">
        <dbReference type="Rhea" id="RHEA:78472"/>
    </physiologicalReaction>
</comment>
<evidence type="ECO:0000256" key="2">
    <source>
        <dbReference type="ARBA" id="ARBA00025783"/>
    </source>
</evidence>
<accession>A0A218X886</accession>
<dbReference type="PROSITE" id="PS50020">
    <property type="entry name" value="WW_DOMAIN_2"/>
    <property type="match status" value="1"/>
</dbReference>
<sequence>MGSATALQGDGGGVGSSAIEALGSLFKLTEVYLWDDGSTETREPLLVTKSSVSFFPFAFLLQYSCLNSPIFFCVCLQKSPHCIDDIGCKNCTTSEICLSAEDMEMMEQMNALGLPVSFQTNKLKKSGKDKAKKKSSCMKDSSGFKEIGNEMPELCKVSEGDVASHSPFHDDPIPSGSLCSMSMLGQSVSSCYDVAAHAQKSICDAEEGSGSLSRIDHGAINESISVEISGLLTACQNCQSVEVDALSKRIPRINREANDFDVADYKKEGSFGSFIEHKQLDVNHDEVSQSCKLVEPLLHEEAAVNSCMEVLQNDEMDSYMCCGEYGEWRAYLDSFYERYYYYNIKSQESTWFPPPGVENEVFIKCTKNSNGIRDKLDETLVKSSKTNGSHASDLQNDLVEECRNEYRSPDQPMKLDNDFTSCSTKCNITITTLNSRCTDGDNFDGIDSSCNEDIMAYLSNNQDISSMTNGVTEVVSEETLQLDEPDAQGDFQVVKRKKKIRKKKGQKTFSGAADEELKLLLLEDYSTSIEKYWYQRYLLFSRFDDGVKLDEEGWFSVTPEPVAKHHALRCGSNAIIDGFTGVGGNAIQFAKCAKHVIAVDIDPKKIEYANHNAAVYKVDDRIDFVRGDFFLLAPRLKADTVFLSPPWGGPDYAKVETYDIKTMLKPHDGFLLFETAKGIASKVVMFLPKNVDINQLAELSLSSRPPWSLEAERNFLNGKLKAITAYFTNPEISTNNDQ</sequence>
<dbReference type="Proteomes" id="UP000197138">
    <property type="component" value="Unassembled WGS sequence"/>
</dbReference>
<protein>
    <recommendedName>
        <fullName evidence="1">Trimethylguanosine synthase</fullName>
    </recommendedName>
    <alternativeName>
        <fullName evidence="7">Cap-specific guanine-N(2) methyltransferase</fullName>
    </alternativeName>
</protein>